<feature type="repeat" description="ANK" evidence="3">
    <location>
        <begin position="1602"/>
        <end position="1634"/>
    </location>
</feature>
<keyword evidence="1" id="KW-0677">Repeat</keyword>
<feature type="repeat" description="ANK" evidence="3">
    <location>
        <begin position="1340"/>
        <end position="1372"/>
    </location>
</feature>
<dbReference type="PROSITE" id="PS50088">
    <property type="entry name" value="ANK_REPEAT"/>
    <property type="match status" value="5"/>
</dbReference>
<feature type="signal peptide" evidence="5">
    <location>
        <begin position="1"/>
        <end position="26"/>
    </location>
</feature>
<feature type="transmembrane region" description="Helical" evidence="4">
    <location>
        <begin position="400"/>
        <end position="419"/>
    </location>
</feature>
<keyword evidence="4" id="KW-1133">Transmembrane helix</keyword>
<feature type="transmembrane region" description="Helical" evidence="4">
    <location>
        <begin position="291"/>
        <end position="316"/>
    </location>
</feature>
<gene>
    <name evidence="6" type="ORF">TWF970_008104</name>
</gene>
<reference evidence="6 7" key="1">
    <citation type="submission" date="2020-01" db="EMBL/GenBank/DDBJ databases">
        <authorList>
            <person name="Palmer J.M."/>
        </authorList>
    </citation>
    <scope>NUCLEOTIDE SEQUENCE [LARGE SCALE GENOMIC DNA]</scope>
    <source>
        <strain evidence="6 7">TWF970</strain>
    </source>
</reference>
<dbReference type="InterPro" id="IPR051165">
    <property type="entry name" value="Multifunctional_ANK_Repeat"/>
</dbReference>
<keyword evidence="5" id="KW-0732">Signal</keyword>
<evidence type="ECO:0000256" key="5">
    <source>
        <dbReference type="SAM" id="SignalP"/>
    </source>
</evidence>
<dbReference type="OrthoDB" id="7464126at2759"/>
<feature type="chain" id="PRO_5028923479" evidence="5">
    <location>
        <begin position="27"/>
        <end position="2014"/>
    </location>
</feature>
<feature type="repeat" description="ANK" evidence="3">
    <location>
        <begin position="1374"/>
        <end position="1406"/>
    </location>
</feature>
<feature type="repeat" description="ANK" evidence="3">
    <location>
        <begin position="1274"/>
        <end position="1306"/>
    </location>
</feature>
<dbReference type="SMART" id="SM00248">
    <property type="entry name" value="ANK"/>
    <property type="match status" value="14"/>
</dbReference>
<dbReference type="PROSITE" id="PS50297">
    <property type="entry name" value="ANK_REP_REGION"/>
    <property type="match status" value="3"/>
</dbReference>
<protein>
    <submittedName>
        <fullName evidence="6">Uncharacterized protein</fullName>
    </submittedName>
</protein>
<dbReference type="InterPro" id="IPR002110">
    <property type="entry name" value="Ankyrin_rpt"/>
</dbReference>
<keyword evidence="4" id="KW-0812">Transmembrane</keyword>
<feature type="repeat" description="ANK" evidence="3">
    <location>
        <begin position="1848"/>
        <end position="1880"/>
    </location>
</feature>
<dbReference type="PANTHER" id="PTHR24123:SF33">
    <property type="entry name" value="PROTEIN HOS4"/>
    <property type="match status" value="1"/>
</dbReference>
<feature type="transmembrane region" description="Helical" evidence="4">
    <location>
        <begin position="336"/>
        <end position="355"/>
    </location>
</feature>
<evidence type="ECO:0000256" key="4">
    <source>
        <dbReference type="SAM" id="Phobius"/>
    </source>
</evidence>
<dbReference type="PANTHER" id="PTHR24123">
    <property type="entry name" value="ANKYRIN REPEAT-CONTAINING"/>
    <property type="match status" value="1"/>
</dbReference>
<evidence type="ECO:0000313" key="6">
    <source>
        <dbReference type="EMBL" id="KAF3274115.1"/>
    </source>
</evidence>
<dbReference type="Pfam" id="PF12796">
    <property type="entry name" value="Ank_2"/>
    <property type="match status" value="4"/>
</dbReference>
<proteinExistence type="predicted"/>
<dbReference type="Gene3D" id="1.25.40.20">
    <property type="entry name" value="Ankyrin repeat-containing domain"/>
    <property type="match status" value="4"/>
</dbReference>
<accession>A0A7C8R752</accession>
<sequence length="2014" mass="225691">MDSEVCSHIARWFLVIVCYHACTIRADDGDEFSNNLFSDLAPLLALFGEQVAKQYLSQSLSWLDCVIFAMAPLGIITAIVSAIRVAGPAWLRAAIGRAREVERDAELEVMSSTSEDVCELWNGKRVVRLFGQPKFTEIFWLEKVGSDSQVQVCGDETSPRETSDRASARTQSRINKLMRIFKDSFERRLFVTPGHETSFELKRLSFGTSRFKGWRMKQENLKEIVPKNLVGTFFSAREARENGFIYQSQYPEAKLLSLEDAERSEPTVLPPTKPPNISLNLLGDPTSKVELAFVALITTVLQLGVVAFQIAITYLSPLNRGFTKGGNLPPSYACPLNVAGTFLVIMGMFICAMVVQWKSKEHICQVVADQQFDSYCLYHPEKRRKVVYSNLNNGFKTQSFWTIIGSFISIMGFVLQFTGLRGMNYSASLVQLGAIAIATALRVMIRRPISDKPETKKLCNTDVHESAAKIITSCTNWRVRNLIDTPRSSIEEFGGDPGLGTVDAMRKLQEISQWQPENTAMNKRAESLIRAIQGVVQYLHHSDIVLREEAKNETSFEFRIPVTYISKGGQLGEPKMGVIKIKMERGHMSPSNSTGFDWEIDQAAIKAVLKLWASGQKENEANSESSGARESLILLGPRSELNILDYEMFISYKTPCLKLENGLDGLEKLGLYLPESRVFGYVGTDRAEEHLACKTTMDLHSLHARHILTCCLNQLFAKIKYLKEQTRWARIVSSSEMSGPVIRMENSHLDAMTEILQRSGTDGTREEHLMVLVPTLQKNRNLLRVFDAFFQVIQDAKVAESTAIQPQVSIEEVFRTVIYAVRRFRENNHWLYVGDTLFGFLQCCHLVFGDEHKWSKLAHLLVSQICRSIEGEIYHEIGFQDEGDRNGEYWYRTCSNWTKHFQEAFGSQSSLAREMSLNSAFLRPNASRATVPATLPQDDPKTIAIELAWNGELLPKKDSITAIPSSTKFPTVNKYQGYPEALQRLVCAEDPRESFEDFIKPEPSFGSEITETRASSETSVWERDYSETNETKVNFESVYVIQVLNAAADLGNPKLVALCMAKLTDAFSKSILSTDSLVMALKVAASAAVKSRHGAVIDLMLSALGGNKAKPLEEALAPSGLNYLQKFFNPSLRMACKNGAIEIVHLILSGGIDPRLDGDFESQPLYLAARGGHTDIITLLFFYGVPSICDGPEGKNTFLHHAARYGMKKTLEFVVSSKLNLLSLLFIQDGQGNCPVETAIITGNELFAIQAFEAMLKNRQRYFEEPKPDAGKNHGQSLLHLACTHDLPELAKVIIAYGFQPHVVDERNCSAFQTAAAYGSCQVGKVLLEHDKKRFVSQSMNNSPILLAAEHDRTLYVKLLLENGVDIEVHDLVTGYTPLLAAAAHGRVNTIKLLLERGANILAKDGRGRTFMQILTLFSTLGLEGLDIIFYKHDANKERLELPDWTLVLTAMASDLPYTNLMWIFKRIDNNGRSLRDLVPDAKAGGILLSTMLKDFMISRLNETEKSLTNLYFKPYANEIKLMLPEAPADISQGFSKRSTRGFEDCIDLVLRLLKRNDPSAAASALDEKVYHDLLVYAAGTGCGYACERLLKYMKLNSHKEQLERALHLAFYGGRLDIVKILVDAGIQTNKAFQGSGLTPLSLFLRIVAVTRKNHGYRWETISFNDSFDIGPEPWGSDIDLLECLNLFLSPKMEVAPTPEELEDEQSLLHLAIMCKSPEVFATLVAFGVEINLPKGAKRPILHFALSYKPTDLSWIRILCLYGIDVNDVDRNGKTALSIAIEDSNTLAAEALIYNGAKWRQQETTPELIAAIKFGSSSHSLFSFLCKRRKMKMLAKEYRKYISSPMAYGSSPIHIAAKYHNDEILGFLWLEGADMHAKDKRGRNALSYALESRSTMQLLLNVCRVDPNERQCDQEYTAAHIAIRTILDPIQIAETLHVLWNFGADFNLKDKAGNTPANYITFASRRPKLQIRAVVLPSKETSNVAWEEDLDLSRQLEQVFDKYRSGDGGYSRKK</sequence>
<name>A0A7C8R752_ORBOL</name>
<dbReference type="EMBL" id="JAABOJ010000046">
    <property type="protein sequence ID" value="KAF3274115.1"/>
    <property type="molecule type" value="Genomic_DNA"/>
</dbReference>
<evidence type="ECO:0000256" key="3">
    <source>
        <dbReference type="PROSITE-ProRule" id="PRU00023"/>
    </source>
</evidence>
<feature type="transmembrane region" description="Helical" evidence="4">
    <location>
        <begin position="66"/>
        <end position="87"/>
    </location>
</feature>
<dbReference type="Proteomes" id="UP000474640">
    <property type="component" value="Unassembled WGS sequence"/>
</dbReference>
<dbReference type="InterPro" id="IPR036770">
    <property type="entry name" value="Ankyrin_rpt-contain_sf"/>
</dbReference>
<organism evidence="6 7">
    <name type="scientific">Orbilia oligospora</name>
    <name type="common">Nematode-trapping fungus</name>
    <name type="synonym">Arthrobotrys oligospora</name>
    <dbReference type="NCBI Taxonomy" id="2813651"/>
    <lineage>
        <taxon>Eukaryota</taxon>
        <taxon>Fungi</taxon>
        <taxon>Dikarya</taxon>
        <taxon>Ascomycota</taxon>
        <taxon>Pezizomycotina</taxon>
        <taxon>Orbiliomycetes</taxon>
        <taxon>Orbiliales</taxon>
        <taxon>Orbiliaceae</taxon>
        <taxon>Orbilia</taxon>
    </lineage>
</organism>
<comment type="caution">
    <text evidence="6">The sequence shown here is derived from an EMBL/GenBank/DDBJ whole genome shotgun (WGS) entry which is preliminary data.</text>
</comment>
<dbReference type="SUPFAM" id="SSF48403">
    <property type="entry name" value="Ankyrin repeat"/>
    <property type="match status" value="3"/>
</dbReference>
<keyword evidence="2 3" id="KW-0040">ANK repeat</keyword>
<evidence type="ECO:0000313" key="7">
    <source>
        <dbReference type="Proteomes" id="UP000474640"/>
    </source>
</evidence>
<evidence type="ECO:0000256" key="1">
    <source>
        <dbReference type="ARBA" id="ARBA00022737"/>
    </source>
</evidence>
<keyword evidence="4" id="KW-0472">Membrane</keyword>
<evidence type="ECO:0000256" key="2">
    <source>
        <dbReference type="ARBA" id="ARBA00023043"/>
    </source>
</evidence>